<keyword evidence="1" id="KW-0812">Transmembrane</keyword>
<keyword evidence="1" id="KW-1133">Transmembrane helix</keyword>
<comment type="caution">
    <text evidence="2">The sequence shown here is derived from an EMBL/GenBank/DDBJ whole genome shotgun (WGS) entry which is preliminary data.</text>
</comment>
<dbReference type="Proteomes" id="UP001165396">
    <property type="component" value="Unassembled WGS sequence"/>
</dbReference>
<dbReference type="EMBL" id="JANKJG010000014">
    <property type="protein sequence ID" value="MCR8828009.1"/>
    <property type="molecule type" value="Genomic_DNA"/>
</dbReference>
<dbReference type="InterPro" id="IPR025356">
    <property type="entry name" value="DUF4260"/>
</dbReference>
<evidence type="ECO:0000256" key="1">
    <source>
        <dbReference type="SAM" id="Phobius"/>
    </source>
</evidence>
<feature type="transmembrane region" description="Helical" evidence="1">
    <location>
        <begin position="72"/>
        <end position="97"/>
    </location>
</feature>
<evidence type="ECO:0000313" key="3">
    <source>
        <dbReference type="Proteomes" id="UP001165396"/>
    </source>
</evidence>
<organism evidence="2 3">
    <name type="scientific">Pseudosulfitobacter koreensis</name>
    <dbReference type="NCBI Taxonomy" id="2968472"/>
    <lineage>
        <taxon>Bacteria</taxon>
        <taxon>Pseudomonadati</taxon>
        <taxon>Pseudomonadota</taxon>
        <taxon>Alphaproteobacteria</taxon>
        <taxon>Rhodobacterales</taxon>
        <taxon>Roseobacteraceae</taxon>
        <taxon>Pseudosulfitobacter</taxon>
    </lineage>
</organism>
<dbReference type="Pfam" id="PF14079">
    <property type="entry name" value="DUF4260"/>
    <property type="match status" value="1"/>
</dbReference>
<reference evidence="2" key="1">
    <citation type="submission" date="2022-07" db="EMBL/GenBank/DDBJ databases">
        <title>Pseudosulfitobacter sp. strain AP-MA-4, whole genome sequence.</title>
        <authorList>
            <person name="Jiang Y."/>
        </authorList>
    </citation>
    <scope>NUCLEOTIDE SEQUENCE</scope>
    <source>
        <strain evidence="2">AP-MA-4</strain>
    </source>
</reference>
<sequence>MTHSPIALILRAEALATLIAALFAYHLTGASWWLFAALILVPDLSMIGYLHGPRTGAICYNIVHSYAPVLTLGAALWALGIPFALPLTAILVAHIAADRAMGFGLKRSTGFHDTHLQSFA</sequence>
<name>A0ABT1Z4F2_9RHOB</name>
<protein>
    <submittedName>
        <fullName evidence="2">DUF4260 domain-containing protein</fullName>
    </submittedName>
</protein>
<evidence type="ECO:0000313" key="2">
    <source>
        <dbReference type="EMBL" id="MCR8828009.1"/>
    </source>
</evidence>
<keyword evidence="3" id="KW-1185">Reference proteome</keyword>
<keyword evidence="1" id="KW-0472">Membrane</keyword>
<accession>A0ABT1Z4F2</accession>
<dbReference type="RefSeq" id="WP_258295778.1">
    <property type="nucleotide sequence ID" value="NZ_JANKJG010000014.1"/>
</dbReference>
<gene>
    <name evidence="2" type="ORF">NTA49_15820</name>
</gene>
<proteinExistence type="predicted"/>